<keyword evidence="1" id="KW-0812">Transmembrane</keyword>
<dbReference type="STRING" id="1609559.TQ32_04430"/>
<accession>A0A127BAY3</accession>
<reference evidence="3" key="1">
    <citation type="submission" date="2015-02" db="EMBL/GenBank/DDBJ databases">
        <title>Pyrococcus kukulkanii sp. nov., a novel hyperthermophilic archaeon isolated from a deep-sea hydrothermal vent at the Guaymas Basin.</title>
        <authorList>
            <person name="Oger P.M."/>
            <person name="Callac N."/>
            <person name="Jebbar M."/>
            <person name="Godfroy A."/>
        </authorList>
    </citation>
    <scope>NUCLEOTIDE SEQUENCE [LARGE SCALE GENOMIC DNA]</scope>
    <source>
        <strain evidence="3">NCB100</strain>
    </source>
</reference>
<dbReference type="OrthoDB" id="85889at2157"/>
<keyword evidence="1" id="KW-1133">Transmembrane helix</keyword>
<sequence length="434" mass="48798">MFEEERLRFRIRNFLKGITALLLVVWVFRGWLDLERYNEQIAWTIIALIFIIEILGVGRWLGITLSGIIFAVAKAFFIVALFIFVGGWLGLPSELALYGFTITAKKALAYSIVLGIAGLLVARFDFPIRRKRDFMPKVEKKAYEFTGLTYDGIVVRGSGKAYPIKFGKKRVGWAIEGDVTVEVRTPIGTVRKRLIGPTVIWTRLNLEGRKVSPNPAFVDTVTSMLSPRIYESKAESVIDLGFIKVYEGDGFEYVKLPFLEVISTPEGEEVRIGPIKIHEGRPRKIKGEMFTIRELGNGFQLTKVDDRLSIVTDEFRIEIVGNKVTYRSGSEKLTVGDNYVSLSSGDISISVGKGSAKIRIEDAIISARDGKVKIRIGDSIHTIRSEEAFKLVLKKAKEIVEEQSEDVIEGLGVDKARLNRRVKELLDELMKFLG</sequence>
<feature type="transmembrane region" description="Helical" evidence="1">
    <location>
        <begin position="41"/>
        <end position="61"/>
    </location>
</feature>
<dbReference type="GeneID" id="28491055"/>
<dbReference type="KEGG" id="pyc:TQ32_04430"/>
<evidence type="ECO:0000313" key="2">
    <source>
        <dbReference type="EMBL" id="AMM53816.1"/>
    </source>
</evidence>
<dbReference type="EMBL" id="CP010835">
    <property type="protein sequence ID" value="AMM53816.1"/>
    <property type="molecule type" value="Genomic_DNA"/>
</dbReference>
<protein>
    <submittedName>
        <fullName evidence="2">Membrane protein</fullName>
    </submittedName>
</protein>
<dbReference type="Proteomes" id="UP000070587">
    <property type="component" value="Chromosome"/>
</dbReference>
<feature type="transmembrane region" description="Helical" evidence="1">
    <location>
        <begin position="108"/>
        <end position="126"/>
    </location>
</feature>
<keyword evidence="1" id="KW-0472">Membrane</keyword>
<organism evidence="2 3">
    <name type="scientific">Pyrococcus kukulkanii</name>
    <dbReference type="NCBI Taxonomy" id="1609559"/>
    <lineage>
        <taxon>Archaea</taxon>
        <taxon>Methanobacteriati</taxon>
        <taxon>Methanobacteriota</taxon>
        <taxon>Thermococci</taxon>
        <taxon>Thermococcales</taxon>
        <taxon>Thermococcaceae</taxon>
        <taxon>Pyrococcus</taxon>
    </lineage>
</organism>
<feature type="transmembrane region" description="Helical" evidence="1">
    <location>
        <begin position="12"/>
        <end position="29"/>
    </location>
</feature>
<evidence type="ECO:0000313" key="3">
    <source>
        <dbReference type="Proteomes" id="UP000070587"/>
    </source>
</evidence>
<gene>
    <name evidence="2" type="ORF">TQ32_04430</name>
</gene>
<dbReference type="AlphaFoldDB" id="A0A127BAY3"/>
<proteinExistence type="predicted"/>
<evidence type="ECO:0000256" key="1">
    <source>
        <dbReference type="SAM" id="Phobius"/>
    </source>
</evidence>
<dbReference type="PATRIC" id="fig|1609559.3.peg.922"/>
<feature type="transmembrane region" description="Helical" evidence="1">
    <location>
        <begin position="68"/>
        <end position="88"/>
    </location>
</feature>
<reference evidence="2 3" key="2">
    <citation type="journal article" date="2016" name="Int. J. Syst. Evol. Microbiol.">
        <title>Pyrococcus kukulkanii sp. nov., a hyperthermophilic, piezophilic archaeon isolated from a deep-sea hydrothermal vent.</title>
        <authorList>
            <person name="Callac N."/>
            <person name="Oger P."/>
            <person name="Lesongeur F."/>
            <person name="Rattray J.E."/>
            <person name="Vannier P."/>
            <person name="Michoud G."/>
            <person name="Beauverger M."/>
            <person name="Gayet N."/>
            <person name="Rouxel O."/>
            <person name="Jebbar M."/>
            <person name="Godfroy A."/>
        </authorList>
    </citation>
    <scope>NUCLEOTIDE SEQUENCE [LARGE SCALE GENOMIC DNA]</scope>
    <source>
        <strain evidence="2 3">NCB100</strain>
    </source>
</reference>
<name>A0A127BAY3_9EURY</name>
<dbReference type="RefSeq" id="WP_068321532.1">
    <property type="nucleotide sequence ID" value="NZ_CP010835.1"/>
</dbReference>